<dbReference type="InterPro" id="IPR034687">
    <property type="entry name" value="ELP3-like"/>
</dbReference>
<evidence type="ECO:0000256" key="4">
    <source>
        <dbReference type="ARBA" id="ARBA00022485"/>
    </source>
</evidence>
<comment type="pathway">
    <text evidence="2">tRNA modification.</text>
</comment>
<dbReference type="NCBIfam" id="TIGR01211">
    <property type="entry name" value="ELP3"/>
    <property type="match status" value="1"/>
</dbReference>
<keyword evidence="5" id="KW-0820">tRNA-binding</keyword>
<reference evidence="18" key="1">
    <citation type="submission" date="2013-10" db="EMBL/GenBank/DDBJ databases">
        <title>Genomic analysis of the causative agents of coccidiosis in chickens.</title>
        <authorList>
            <person name="Reid A.J."/>
            <person name="Blake D."/>
            <person name="Billington K."/>
            <person name="Browne H."/>
            <person name="Dunn M."/>
            <person name="Hung S."/>
            <person name="Kawahara F."/>
            <person name="Miranda-Saavedra D."/>
            <person name="Mourier T."/>
            <person name="Nagra H."/>
            <person name="Otto T.D."/>
            <person name="Rawlings N."/>
            <person name="Sanchez A."/>
            <person name="Sanders M."/>
            <person name="Subramaniam C."/>
            <person name="Tay Y."/>
            <person name="Dear P."/>
            <person name="Doerig C."/>
            <person name="Gruber A."/>
            <person name="Parkinson J."/>
            <person name="Shirley M."/>
            <person name="Wan K.L."/>
            <person name="Berriman M."/>
            <person name="Tomley F."/>
            <person name="Pain A."/>
        </authorList>
    </citation>
    <scope>NUCLEOTIDE SEQUENCE [LARGE SCALE GENOMIC DNA]</scope>
    <source>
        <strain evidence="18">Weybridge</strain>
    </source>
</reference>
<dbReference type="GO" id="GO:0051539">
    <property type="term" value="F:4 iron, 4 sulfur cluster binding"/>
    <property type="evidence" value="ECO:0007669"/>
    <property type="project" value="UniProtKB-KW"/>
</dbReference>
<gene>
    <name evidence="18" type="ORF">EMWEY_00008240</name>
</gene>
<keyword evidence="7" id="KW-0949">S-adenosyl-L-methionine</keyword>
<dbReference type="CDD" id="cd01335">
    <property type="entry name" value="Radical_SAM"/>
    <property type="match status" value="1"/>
</dbReference>
<dbReference type="GO" id="GO:0000049">
    <property type="term" value="F:tRNA binding"/>
    <property type="evidence" value="ECO:0007669"/>
    <property type="project" value="UniProtKB-KW"/>
</dbReference>
<feature type="compositionally biased region" description="Low complexity" evidence="16">
    <location>
        <begin position="1"/>
        <end position="22"/>
    </location>
</feature>
<dbReference type="PANTHER" id="PTHR11135">
    <property type="entry name" value="HISTONE ACETYLTRANSFERASE-RELATED"/>
    <property type="match status" value="1"/>
</dbReference>
<evidence type="ECO:0000256" key="10">
    <source>
        <dbReference type="ARBA" id="ARBA00022884"/>
    </source>
</evidence>
<dbReference type="SFLD" id="SFLDF00344">
    <property type="entry name" value="ELP3-like"/>
    <property type="match status" value="1"/>
</dbReference>
<feature type="domain" description="Elp3/MiaA/NifB-like radical SAM core" evidence="17">
    <location>
        <begin position="209"/>
        <end position="470"/>
    </location>
</feature>
<evidence type="ECO:0000256" key="11">
    <source>
        <dbReference type="ARBA" id="ARBA00023004"/>
    </source>
</evidence>
<feature type="region of interest" description="Disordered" evidence="16">
    <location>
        <begin position="163"/>
        <end position="184"/>
    </location>
</feature>
<keyword evidence="19" id="KW-1185">Reference proteome</keyword>
<dbReference type="GO" id="GO:0002926">
    <property type="term" value="P:tRNA wobble base 5-methoxycarbonylmethyl-2-thiouridinylation"/>
    <property type="evidence" value="ECO:0007669"/>
    <property type="project" value="TreeGrafter"/>
</dbReference>
<comment type="catalytic activity">
    <reaction evidence="15">
        <text>uridine(34) in tRNA + acetyl-CoA + S-adenosyl-L-methionine + H2O = 5-(carboxymethyl)uridine(34) in tRNA + 5'-deoxyadenosine + L-methionine + CoA + 2 H(+)</text>
        <dbReference type="Rhea" id="RHEA:61020"/>
        <dbReference type="Rhea" id="RHEA-COMP:10407"/>
        <dbReference type="Rhea" id="RHEA-COMP:11727"/>
        <dbReference type="ChEBI" id="CHEBI:15377"/>
        <dbReference type="ChEBI" id="CHEBI:15378"/>
        <dbReference type="ChEBI" id="CHEBI:17319"/>
        <dbReference type="ChEBI" id="CHEBI:57287"/>
        <dbReference type="ChEBI" id="CHEBI:57288"/>
        <dbReference type="ChEBI" id="CHEBI:57844"/>
        <dbReference type="ChEBI" id="CHEBI:59789"/>
        <dbReference type="ChEBI" id="CHEBI:65315"/>
        <dbReference type="ChEBI" id="CHEBI:74882"/>
        <dbReference type="EC" id="2.3.1.311"/>
    </reaction>
    <physiologicalReaction direction="left-to-right" evidence="15">
        <dbReference type="Rhea" id="RHEA:61021"/>
    </physiologicalReaction>
</comment>
<dbReference type="InterPro" id="IPR006638">
    <property type="entry name" value="Elp3/MiaA/NifB-like_rSAM"/>
</dbReference>
<dbReference type="InterPro" id="IPR032432">
    <property type="entry name" value="Radical_SAM_C"/>
</dbReference>
<evidence type="ECO:0000256" key="8">
    <source>
        <dbReference type="ARBA" id="ARBA00022694"/>
    </source>
</evidence>
<keyword evidence="13" id="KW-0012">Acyltransferase</keyword>
<dbReference type="GO" id="GO:0005634">
    <property type="term" value="C:nucleus"/>
    <property type="evidence" value="ECO:0007669"/>
    <property type="project" value="TreeGrafter"/>
</dbReference>
<evidence type="ECO:0000256" key="5">
    <source>
        <dbReference type="ARBA" id="ARBA00022555"/>
    </source>
</evidence>
<dbReference type="SUPFAM" id="SSF55729">
    <property type="entry name" value="Acyl-CoA N-acyltransferases (Nat)"/>
    <property type="match status" value="1"/>
</dbReference>
<feature type="region of interest" description="Disordered" evidence="16">
    <location>
        <begin position="1"/>
        <end position="48"/>
    </location>
</feature>
<keyword evidence="10" id="KW-0694">RNA-binding</keyword>
<evidence type="ECO:0000256" key="7">
    <source>
        <dbReference type="ARBA" id="ARBA00022691"/>
    </source>
</evidence>
<dbReference type="InterPro" id="IPR016181">
    <property type="entry name" value="Acyl_CoA_acyltransferase"/>
</dbReference>
<dbReference type="SFLD" id="SFLDG01086">
    <property type="entry name" value="elongater_protein-like"/>
    <property type="match status" value="1"/>
</dbReference>
<dbReference type="GO" id="GO:0005737">
    <property type="term" value="C:cytoplasm"/>
    <property type="evidence" value="ECO:0007669"/>
    <property type="project" value="TreeGrafter"/>
</dbReference>
<sequence length="827" mass="93086">MADISPSVSAAVTATVTAEPPSSAHSPVREPLSPTAGAAEYETSDEETLRRWFPATSPDYKTRCGDVKQLVKEDLEDPHRRKHLESFRQSMLEWEAYDPNVRNEMEEETANAFLADLLKIRPRTNKEFNSATKILRKKYKVAPAKSQLVAAYKRLLAAESNSHMTQDTNPVGPHGTESLDSQNCPYGLRNPMLESLMRRKAVRTNSGVLVVTVLTAPGRFSCPHDCHYCPNEPGQPRSYLSTEPAVLRANQNGWSPLKQFHDRASTLKRNGHAVDKIEVLVLGGTWSGYPSDYQEEFIRDIYYAANVFGLPEPIREPLSLEEEQNLNEIASCRIVGLTLETRPDFITRYELRRLRRFGCTRVQIGVQHVDDSVLQYINRGCTRHDAIKAIRMLKDSGFKVDVHLMPDLPSSSPDADRQMFYYVLSSPDLQADQWKIYPCEVTPFSTIEQWYKEGKFIPYADTDGDALLTLICSVKAAVHPWVRLNRVVRDIPNQSIIGGNSVTNLRQELSRELERRQLRCKCIRCREVKDMQFDLGVAELCVRRYETNGGVEFFLSFETPDRKTIFGFLRLRLRARRSPRDCPFSVLNGAALLRELHVASYCQAAIALGQLFVCGTHAGRLVPHGEAKTSGDLRPQHAGFGRRLIQAAEIVAMANGYFRMAVIAGIGTREYYRSSGYELEDSYMVKDLTVSGLHAGRPDLLADQPKHLLIEYQDLQKAASQLLLPLPPKAPLSKRRNAQGNRRGGKGKGRIGAQDTEADGTIVASIEETREKARFFLSEYTVNVESIDVPKLLQRLQNSENTQQNPVGPASAFTDRDTFAEHCSIRQ</sequence>
<dbReference type="GO" id="GO:0046872">
    <property type="term" value="F:metal ion binding"/>
    <property type="evidence" value="ECO:0007669"/>
    <property type="project" value="UniProtKB-KW"/>
</dbReference>
<keyword evidence="6" id="KW-0808">Transferase</keyword>
<evidence type="ECO:0000256" key="9">
    <source>
        <dbReference type="ARBA" id="ARBA00022723"/>
    </source>
</evidence>
<organism evidence="18 19">
    <name type="scientific">Eimeria maxima</name>
    <name type="common">Coccidian parasite</name>
    <dbReference type="NCBI Taxonomy" id="5804"/>
    <lineage>
        <taxon>Eukaryota</taxon>
        <taxon>Sar</taxon>
        <taxon>Alveolata</taxon>
        <taxon>Apicomplexa</taxon>
        <taxon>Conoidasida</taxon>
        <taxon>Coccidia</taxon>
        <taxon>Eucoccidiorida</taxon>
        <taxon>Eimeriorina</taxon>
        <taxon>Eimeriidae</taxon>
        <taxon>Eimeria</taxon>
    </lineage>
</organism>
<evidence type="ECO:0000256" key="6">
    <source>
        <dbReference type="ARBA" id="ARBA00022679"/>
    </source>
</evidence>
<comment type="cofactor">
    <cofactor evidence="1">
        <name>[4Fe-4S] cluster</name>
        <dbReference type="ChEBI" id="CHEBI:49883"/>
    </cofactor>
</comment>
<evidence type="ECO:0000256" key="15">
    <source>
        <dbReference type="ARBA" id="ARBA00047372"/>
    </source>
</evidence>
<dbReference type="OrthoDB" id="10265243at2759"/>
<feature type="compositionally biased region" description="Basic residues" evidence="16">
    <location>
        <begin position="732"/>
        <end position="749"/>
    </location>
</feature>
<evidence type="ECO:0000256" key="12">
    <source>
        <dbReference type="ARBA" id="ARBA00023014"/>
    </source>
</evidence>
<keyword evidence="11" id="KW-0408">Iron</keyword>
<dbReference type="EMBL" id="HG719272">
    <property type="protein sequence ID" value="CDJ57401.1"/>
    <property type="molecule type" value="Genomic_DNA"/>
</dbReference>
<keyword evidence="12" id="KW-0411">Iron-sulfur</keyword>
<dbReference type="InterPro" id="IPR007197">
    <property type="entry name" value="rSAM"/>
</dbReference>
<evidence type="ECO:0000256" key="3">
    <source>
        <dbReference type="ARBA" id="ARBA00005494"/>
    </source>
</evidence>
<dbReference type="InterPro" id="IPR039661">
    <property type="entry name" value="ELP3"/>
</dbReference>
<evidence type="ECO:0000313" key="18">
    <source>
        <dbReference type="EMBL" id="CDJ57401.1"/>
    </source>
</evidence>
<evidence type="ECO:0000256" key="16">
    <source>
        <dbReference type="SAM" id="MobiDB-lite"/>
    </source>
</evidence>
<dbReference type="GeneID" id="25334810"/>
<dbReference type="SUPFAM" id="SSF102114">
    <property type="entry name" value="Radical SAM enzymes"/>
    <property type="match status" value="1"/>
</dbReference>
<protein>
    <recommendedName>
        <fullName evidence="14">tRNA carboxymethyluridine synthase</fullName>
        <ecNumber evidence="14">2.3.1.311</ecNumber>
    </recommendedName>
</protein>
<feature type="region of interest" description="Disordered" evidence="16">
    <location>
        <begin position="727"/>
        <end position="756"/>
    </location>
</feature>
<reference evidence="18" key="2">
    <citation type="submission" date="2013-10" db="EMBL/GenBank/DDBJ databases">
        <authorList>
            <person name="Aslett M."/>
        </authorList>
    </citation>
    <scope>NUCLEOTIDE SEQUENCE [LARGE SCALE GENOMIC DNA]</scope>
    <source>
        <strain evidence="18">Weybridge</strain>
    </source>
</reference>
<evidence type="ECO:0000256" key="13">
    <source>
        <dbReference type="ARBA" id="ARBA00023315"/>
    </source>
</evidence>
<dbReference type="InterPro" id="IPR058240">
    <property type="entry name" value="rSAM_sf"/>
</dbReference>
<name>U6M059_EIMMA</name>
<dbReference type="SMART" id="SM00729">
    <property type="entry name" value="Elp3"/>
    <property type="match status" value="1"/>
</dbReference>
<dbReference type="PANTHER" id="PTHR11135:SF2">
    <property type="entry name" value="ELONGATOR COMPLEX PROTEIN 3"/>
    <property type="match status" value="1"/>
</dbReference>
<dbReference type="FunFam" id="3.80.30.20:FF:000011">
    <property type="entry name" value="Elongator complex"/>
    <property type="match status" value="1"/>
</dbReference>
<keyword evidence="8" id="KW-0819">tRNA processing</keyword>
<evidence type="ECO:0000256" key="1">
    <source>
        <dbReference type="ARBA" id="ARBA00001966"/>
    </source>
</evidence>
<dbReference type="GO" id="GO:0033588">
    <property type="term" value="C:elongator holoenzyme complex"/>
    <property type="evidence" value="ECO:0007669"/>
    <property type="project" value="TreeGrafter"/>
</dbReference>
<keyword evidence="4" id="KW-0004">4Fe-4S</keyword>
<evidence type="ECO:0000259" key="17">
    <source>
        <dbReference type="SMART" id="SM00729"/>
    </source>
</evidence>
<dbReference type="GO" id="GO:0106261">
    <property type="term" value="F:tRNA uridine(34) acetyltransferase activity"/>
    <property type="evidence" value="ECO:0007669"/>
    <property type="project" value="UniProtKB-EC"/>
</dbReference>
<dbReference type="OMA" id="RANQNGW"/>
<dbReference type="AlphaFoldDB" id="U6M059"/>
<dbReference type="EC" id="2.3.1.311" evidence="14"/>
<proteinExistence type="inferred from homology"/>
<dbReference type="Pfam" id="PF04055">
    <property type="entry name" value="Radical_SAM"/>
    <property type="match status" value="1"/>
</dbReference>
<accession>U6M059</accession>
<evidence type="ECO:0000256" key="14">
    <source>
        <dbReference type="ARBA" id="ARBA00044771"/>
    </source>
</evidence>
<evidence type="ECO:0000256" key="2">
    <source>
        <dbReference type="ARBA" id="ARBA00005217"/>
    </source>
</evidence>
<keyword evidence="9" id="KW-0479">Metal-binding</keyword>
<dbReference type="Proteomes" id="UP000030763">
    <property type="component" value="Unassembled WGS sequence"/>
</dbReference>
<dbReference type="VEuPathDB" id="ToxoDB:EMWEY_00008240"/>
<evidence type="ECO:0000313" key="19">
    <source>
        <dbReference type="Proteomes" id="UP000030763"/>
    </source>
</evidence>
<dbReference type="Pfam" id="PF16199">
    <property type="entry name" value="Radical_SAM_C"/>
    <property type="match status" value="1"/>
</dbReference>
<comment type="similarity">
    <text evidence="3">Belongs to the ELP3 family.</text>
</comment>
<dbReference type="SFLD" id="SFLDS00029">
    <property type="entry name" value="Radical_SAM"/>
    <property type="match status" value="1"/>
</dbReference>
<dbReference type="RefSeq" id="XP_013334049.1">
    <property type="nucleotide sequence ID" value="XM_013478595.1"/>
</dbReference>